<feature type="region of interest" description="Disordered" evidence="4">
    <location>
        <begin position="1"/>
        <end position="34"/>
    </location>
</feature>
<evidence type="ECO:0000256" key="4">
    <source>
        <dbReference type="SAM" id="MobiDB-lite"/>
    </source>
</evidence>
<evidence type="ECO:0000313" key="7">
    <source>
        <dbReference type="Proteomes" id="UP001455709"/>
    </source>
</evidence>
<dbReference type="RefSeq" id="WP_343481851.1">
    <property type="nucleotide sequence ID" value="NZ_JBCPXR010000001.1"/>
</dbReference>
<sequence length="580" mass="64440">MWKWLAEMGGRPGAEPAPSRRAEPATRARAQSAAPALPVRRISTLKSEAIRHHGWRQEGELVLSGYENSALVLISAKARQYILLLEEAGYRQLQQSDLLQRFDAGVRARTKLSCYGVFVGGMEEILLMHSQLQQHGGDAGQRNGDAKTGGYRNFDMVIEKAIDLRATDIHFEFREGAQVLVRYRIHGKLRDSDPKDRLLRDFNAMMDAVSTAYNSRADSSSRSHNHFDENKHQSCSINLSVHGRNYQLRFQSVKENRGVDVILRILLNEAVEKDILTLLELGYSADQVEVLEDAVYRSPGLTIIAGETGSGKTTTLRTLMTYERSSGKKFFSIEDPVEYIQPHVTQIPIQRKAEDARKDGSETAFGAAAKVLLRGDPDKVMSGEIRDAETGSFAKAMTQTGHQVLSTVHASSGFGVIPRLSDEEIGIPIHALAAPDFLTALVYQKLVPVLCPACSLMATDVLDDEYLMVIASLGIDIGEVRVEGAGCPQCRHLGTAGQTVVAEVCEVTEEMLPMIRDGRFWEAERYWRSKSNGKLYDGVMLGKTAMEHAIYKMSRGLLDPRDVESAFRKLKKYRPLSLVD</sequence>
<dbReference type="SUPFAM" id="SSF52540">
    <property type="entry name" value="P-loop containing nucleoside triphosphate hydrolases"/>
    <property type="match status" value="1"/>
</dbReference>
<keyword evidence="7" id="KW-1185">Reference proteome</keyword>
<dbReference type="Gene3D" id="3.30.450.90">
    <property type="match status" value="1"/>
</dbReference>
<dbReference type="InterPro" id="IPR001482">
    <property type="entry name" value="T2SS/T4SS_dom"/>
</dbReference>
<keyword evidence="3" id="KW-0067">ATP-binding</keyword>
<dbReference type="InterPro" id="IPR027417">
    <property type="entry name" value="P-loop_NTPase"/>
</dbReference>
<proteinExistence type="inferred from homology"/>
<comment type="similarity">
    <text evidence="1">Belongs to the GSP E family.</text>
</comment>
<comment type="caution">
    <text evidence="6">The sequence shown here is derived from an EMBL/GenBank/DDBJ whole genome shotgun (WGS) entry which is preliminary data.</text>
</comment>
<dbReference type="Gene3D" id="3.40.50.300">
    <property type="entry name" value="P-loop containing nucleotide triphosphate hydrolases"/>
    <property type="match status" value="1"/>
</dbReference>
<organism evidence="6 7">
    <name type="scientific">Chromobacterium vaccinii</name>
    <dbReference type="NCBI Taxonomy" id="1108595"/>
    <lineage>
        <taxon>Bacteria</taxon>
        <taxon>Pseudomonadati</taxon>
        <taxon>Pseudomonadota</taxon>
        <taxon>Betaproteobacteria</taxon>
        <taxon>Neisseriales</taxon>
        <taxon>Chromobacteriaceae</taxon>
        <taxon>Chromobacterium</taxon>
    </lineage>
</organism>
<dbReference type="Proteomes" id="UP001455709">
    <property type="component" value="Unassembled WGS sequence"/>
</dbReference>
<accession>A0ABV0F625</accession>
<dbReference type="Pfam" id="PF00437">
    <property type="entry name" value="T2SSE"/>
    <property type="match status" value="1"/>
</dbReference>
<evidence type="ECO:0000259" key="5">
    <source>
        <dbReference type="Pfam" id="PF00437"/>
    </source>
</evidence>
<dbReference type="PANTHER" id="PTHR30258">
    <property type="entry name" value="TYPE II SECRETION SYSTEM PROTEIN GSPE-RELATED"/>
    <property type="match status" value="1"/>
</dbReference>
<evidence type="ECO:0000256" key="1">
    <source>
        <dbReference type="ARBA" id="ARBA00006611"/>
    </source>
</evidence>
<feature type="domain" description="Bacterial type II secretion system protein E" evidence="5">
    <location>
        <begin position="155"/>
        <end position="529"/>
    </location>
</feature>
<name>A0ABV0F625_9NEIS</name>
<protein>
    <submittedName>
        <fullName evidence="6">ATPase, T2SS/T4P/T4SS family</fullName>
    </submittedName>
</protein>
<evidence type="ECO:0000256" key="2">
    <source>
        <dbReference type="ARBA" id="ARBA00022741"/>
    </source>
</evidence>
<evidence type="ECO:0000313" key="6">
    <source>
        <dbReference type="EMBL" id="MEO2215519.1"/>
    </source>
</evidence>
<evidence type="ECO:0000256" key="3">
    <source>
        <dbReference type="ARBA" id="ARBA00022840"/>
    </source>
</evidence>
<dbReference type="PANTHER" id="PTHR30258:SF2">
    <property type="entry name" value="COMG OPERON PROTEIN 1"/>
    <property type="match status" value="1"/>
</dbReference>
<keyword evidence="2" id="KW-0547">Nucleotide-binding</keyword>
<gene>
    <name evidence="6" type="ORF">ABGV49_00360</name>
</gene>
<reference evidence="6 7" key="1">
    <citation type="submission" date="2024-05" db="EMBL/GenBank/DDBJ databases">
        <authorList>
            <person name="De Oliveira J.P."/>
            <person name="Noriler S.A."/>
            <person name="De Oliveira A.G."/>
            <person name="Sipoli D.S."/>
        </authorList>
    </citation>
    <scope>NUCLEOTIDE SEQUENCE [LARGE SCALE GENOMIC DNA]</scope>
    <source>
        <strain evidence="6 7">LABIM189</strain>
    </source>
</reference>
<dbReference type="EMBL" id="JBDOJC010000001">
    <property type="protein sequence ID" value="MEO2215519.1"/>
    <property type="molecule type" value="Genomic_DNA"/>
</dbReference>